<evidence type="ECO:0000313" key="2">
    <source>
        <dbReference type="Proteomes" id="UP000214880"/>
    </source>
</evidence>
<organism evidence="1 2">
    <name type="scientific">Dendrosporobacter quercicolus</name>
    <dbReference type="NCBI Taxonomy" id="146817"/>
    <lineage>
        <taxon>Bacteria</taxon>
        <taxon>Bacillati</taxon>
        <taxon>Bacillota</taxon>
        <taxon>Negativicutes</taxon>
        <taxon>Selenomonadales</taxon>
        <taxon>Sporomusaceae</taxon>
        <taxon>Dendrosporobacter</taxon>
    </lineage>
</organism>
<name>A0A1H0ADX3_9FIRM</name>
<dbReference type="AlphaFoldDB" id="A0A1H0ADX3"/>
<dbReference type="Proteomes" id="UP000214880">
    <property type="component" value="Unassembled WGS sequence"/>
</dbReference>
<sequence>MSDRQIITEPTAISEIVLAQLNSSQNILAALIGASSFQTSNLLRPETVDLVMEAYEKIYCRVSKAVCDNMNCLR</sequence>
<protein>
    <submittedName>
        <fullName evidence="1">Uncharacterized protein</fullName>
    </submittedName>
</protein>
<accession>A0A1H0ADX3</accession>
<evidence type="ECO:0000313" key="1">
    <source>
        <dbReference type="EMBL" id="SDN31521.1"/>
    </source>
</evidence>
<dbReference type="RefSeq" id="WP_092075085.1">
    <property type="nucleotide sequence ID" value="NZ_FNHB01000017.1"/>
</dbReference>
<dbReference type="OrthoDB" id="9950757at2"/>
<dbReference type="EMBL" id="FNHB01000017">
    <property type="protein sequence ID" value="SDN31521.1"/>
    <property type="molecule type" value="Genomic_DNA"/>
</dbReference>
<reference evidence="1 2" key="1">
    <citation type="submission" date="2016-10" db="EMBL/GenBank/DDBJ databases">
        <authorList>
            <person name="de Groot N.N."/>
        </authorList>
    </citation>
    <scope>NUCLEOTIDE SEQUENCE [LARGE SCALE GENOMIC DNA]</scope>
    <source>
        <strain evidence="1 2">DSM 1736</strain>
    </source>
</reference>
<gene>
    <name evidence="1" type="ORF">SAMN04488502_11742</name>
</gene>
<keyword evidence="2" id="KW-1185">Reference proteome</keyword>
<proteinExistence type="predicted"/>